<keyword evidence="1" id="KW-0812">Transmembrane</keyword>
<organism evidence="2 3">
    <name type="scientific">Octadecabacter ascidiaceicola</name>
    <dbReference type="NCBI Taxonomy" id="1655543"/>
    <lineage>
        <taxon>Bacteria</taxon>
        <taxon>Pseudomonadati</taxon>
        <taxon>Pseudomonadota</taxon>
        <taxon>Alphaproteobacteria</taxon>
        <taxon>Rhodobacterales</taxon>
        <taxon>Roseobacteraceae</taxon>
        <taxon>Octadecabacter</taxon>
    </lineage>
</organism>
<reference evidence="3" key="1">
    <citation type="submission" date="2017-05" db="EMBL/GenBank/DDBJ databases">
        <authorList>
            <person name="Rodrigo-Torres L."/>
            <person name="Arahal R. D."/>
            <person name="Lucena T."/>
        </authorList>
    </citation>
    <scope>NUCLEOTIDE SEQUENCE [LARGE SCALE GENOMIC DNA]</scope>
    <source>
        <strain evidence="3">CECT 8868</strain>
    </source>
</reference>
<evidence type="ECO:0000313" key="2">
    <source>
        <dbReference type="EMBL" id="SMX38127.1"/>
    </source>
</evidence>
<dbReference type="RefSeq" id="WP_093996081.1">
    <property type="nucleotide sequence ID" value="NZ_FXYD01000002.1"/>
</dbReference>
<accession>A0A238K6P0</accession>
<dbReference type="EMBL" id="FXYD01000002">
    <property type="protein sequence ID" value="SMX38127.1"/>
    <property type="molecule type" value="Genomic_DNA"/>
</dbReference>
<keyword evidence="3" id="KW-1185">Reference proteome</keyword>
<dbReference type="OrthoDB" id="7871801at2"/>
<gene>
    <name evidence="2" type="ORF">OCA8868_01693</name>
</gene>
<proteinExistence type="predicted"/>
<feature type="transmembrane region" description="Helical" evidence="1">
    <location>
        <begin position="23"/>
        <end position="42"/>
    </location>
</feature>
<feature type="transmembrane region" description="Helical" evidence="1">
    <location>
        <begin position="54"/>
        <end position="73"/>
    </location>
</feature>
<name>A0A238K6P0_9RHOB</name>
<sequence length="94" mass="11037">MIKSKRAEFLERSSYRQRRIRDGARLLPIVALVLMILPLMWPRNSPEQNQTSDGIIYIFGLWIFLVFVSLFLSRVLRFSDPSRDEEARIPRGGE</sequence>
<evidence type="ECO:0000313" key="3">
    <source>
        <dbReference type="Proteomes" id="UP000203464"/>
    </source>
</evidence>
<keyword evidence="1" id="KW-1133">Transmembrane helix</keyword>
<keyword evidence="1" id="KW-0472">Membrane</keyword>
<dbReference type="AlphaFoldDB" id="A0A238K6P0"/>
<evidence type="ECO:0000256" key="1">
    <source>
        <dbReference type="SAM" id="Phobius"/>
    </source>
</evidence>
<dbReference type="Proteomes" id="UP000203464">
    <property type="component" value="Unassembled WGS sequence"/>
</dbReference>
<protein>
    <submittedName>
        <fullName evidence="2">Uncharacterized protein</fullName>
    </submittedName>
</protein>